<evidence type="ECO:0000313" key="2">
    <source>
        <dbReference type="EMBL" id="MDS0283326.1"/>
    </source>
</evidence>
<feature type="domain" description="DUF8149" evidence="1">
    <location>
        <begin position="3"/>
        <end position="68"/>
    </location>
</feature>
<reference evidence="2 3" key="1">
    <citation type="submission" date="2022-06" db="EMBL/GenBank/DDBJ databases">
        <title>Halomicroarcula sp. a new haloarchaeum isolate from saline soil.</title>
        <authorList>
            <person name="Strakova D."/>
            <person name="Galisteo C."/>
            <person name="Sanchez-Porro C."/>
            <person name="Ventosa A."/>
        </authorList>
    </citation>
    <scope>NUCLEOTIDE SEQUENCE [LARGE SCALE GENOMIC DNA]</scope>
    <source>
        <strain evidence="2 3">S3CR25-11</strain>
    </source>
</reference>
<name>A0ABU2FT39_9EURY</name>
<sequence>MTAEEETPEIPVVCTACGTRTQVPFDDVAAAVERHNEQLHDGEAVAEVDPDVLDALTDRLGRDMGLFE</sequence>
<gene>
    <name evidence="2" type="ORF">NDI86_14440</name>
</gene>
<proteinExistence type="predicted"/>
<comment type="caution">
    <text evidence="2">The sequence shown here is derived from an EMBL/GenBank/DDBJ whole genome shotgun (WGS) entry which is preliminary data.</text>
</comment>
<dbReference type="Proteomes" id="UP001268864">
    <property type="component" value="Unassembled WGS sequence"/>
</dbReference>
<keyword evidence="3" id="KW-1185">Reference proteome</keyword>
<evidence type="ECO:0000259" key="1">
    <source>
        <dbReference type="Pfam" id="PF26476"/>
    </source>
</evidence>
<evidence type="ECO:0000313" key="3">
    <source>
        <dbReference type="Proteomes" id="UP001268864"/>
    </source>
</evidence>
<dbReference type="EMBL" id="JAMQOS010000004">
    <property type="protein sequence ID" value="MDS0283326.1"/>
    <property type="molecule type" value="Genomic_DNA"/>
</dbReference>
<dbReference type="InterPro" id="IPR058462">
    <property type="entry name" value="DUF8149"/>
</dbReference>
<dbReference type="Pfam" id="PF26476">
    <property type="entry name" value="DUF8149"/>
    <property type="match status" value="1"/>
</dbReference>
<accession>A0ABU2FT39</accession>
<organism evidence="2 3">
    <name type="scientific">Haloarcula onubensis</name>
    <dbReference type="NCBI Taxonomy" id="2950539"/>
    <lineage>
        <taxon>Archaea</taxon>
        <taxon>Methanobacteriati</taxon>
        <taxon>Methanobacteriota</taxon>
        <taxon>Stenosarchaea group</taxon>
        <taxon>Halobacteria</taxon>
        <taxon>Halobacteriales</taxon>
        <taxon>Haloarculaceae</taxon>
        <taxon>Haloarcula</taxon>
    </lineage>
</organism>
<dbReference type="RefSeq" id="WP_310901158.1">
    <property type="nucleotide sequence ID" value="NZ_JAMQOS010000004.1"/>
</dbReference>
<protein>
    <recommendedName>
        <fullName evidence="1">DUF8149 domain-containing protein</fullName>
    </recommendedName>
</protein>